<gene>
    <name evidence="1" type="ORF">MUS_4278</name>
</gene>
<dbReference type="EMBL" id="CP003332">
    <property type="protein sequence ID" value="AFJ64111.1"/>
    <property type="molecule type" value="Genomic_DNA"/>
</dbReference>
<dbReference type="PATRIC" id="fig|1126211.3.peg.4067"/>
<reference evidence="1 2" key="1">
    <citation type="journal article" date="2012" name="J. Biotechnol.">
        <title>Genome sequence of the plant growth promoting strain Bacillus amyloliquefaciens subsp. plantarum B9601-Y2 and expression of mersacidin and other secondary metabolites.</title>
        <authorList>
            <person name="He P."/>
            <person name="Hao K."/>
            <person name="Blom J."/>
            <person name="Ruckert C."/>
            <person name="Vater J."/>
            <person name="Mao Z."/>
            <person name="Wu Y."/>
            <person name="Hou M."/>
            <person name="He P."/>
            <person name="He Y."/>
            <person name="Borriss R."/>
        </authorList>
    </citation>
    <scope>NUCLEOTIDE SEQUENCE [LARGE SCALE GENOMIC DNA]</scope>
    <source>
        <strain evidence="1">Y2</strain>
    </source>
</reference>
<dbReference type="HOGENOM" id="CLU_3229059_0_0_9"/>
<dbReference type="KEGG" id="bqy:MUS_4278"/>
<evidence type="ECO:0000313" key="1">
    <source>
        <dbReference type="EMBL" id="AFJ64111.1"/>
    </source>
</evidence>
<organism evidence="1 2">
    <name type="scientific">Bacillus amyloliquefaciens (strain Y2)</name>
    <name type="common">Bacillus amyloliquefaciens subsp. plantarum (strain B9601-Y2)</name>
    <dbReference type="NCBI Taxonomy" id="1155777"/>
    <lineage>
        <taxon>Bacteria</taxon>
        <taxon>Bacillati</taxon>
        <taxon>Bacillota</taxon>
        <taxon>Bacilli</taxon>
        <taxon>Bacillales</taxon>
        <taxon>Bacillaceae</taxon>
        <taxon>Bacillus</taxon>
        <taxon>Bacillus amyloliquefaciens group</taxon>
    </lineage>
</organism>
<evidence type="ECO:0000313" key="2">
    <source>
        <dbReference type="Proteomes" id="UP000002878"/>
    </source>
</evidence>
<proteinExistence type="predicted"/>
<dbReference type="Proteomes" id="UP000002878">
    <property type="component" value="Chromosome"/>
</dbReference>
<sequence length="43" mass="5096">MFHKFVKTIEISACTPWGTAAVIEMIQYHYFTTIQPKKKDQYT</sequence>
<dbReference type="AlphaFoldDB" id="I2CBT7"/>
<name>I2CBT7_BACAY</name>
<accession>I2CBT7</accession>
<protein>
    <submittedName>
        <fullName evidence="1">Uncharacterized protein</fullName>
    </submittedName>
</protein>